<protein>
    <submittedName>
        <fullName evidence="2">AlNc14C5G780 protein</fullName>
    </submittedName>
</protein>
<reference evidence="2" key="1">
    <citation type="journal article" date="2011" name="PLoS Biol.">
        <title>Gene gain and loss during evolution of obligate parasitism in the white rust pathogen of Arabidopsis thaliana.</title>
        <authorList>
            <person name="Kemen E."/>
            <person name="Gardiner A."/>
            <person name="Schultz-Larsen T."/>
            <person name="Kemen A.C."/>
            <person name="Balmuth A.L."/>
            <person name="Robert-Seilaniantz A."/>
            <person name="Bailey K."/>
            <person name="Holub E."/>
            <person name="Studholme D.J."/>
            <person name="Maclean D."/>
            <person name="Jones J.D."/>
        </authorList>
    </citation>
    <scope>NUCLEOTIDE SEQUENCE</scope>
</reference>
<evidence type="ECO:0000313" key="2">
    <source>
        <dbReference type="EMBL" id="CCA14724.1"/>
    </source>
</evidence>
<proteinExistence type="predicted"/>
<reference evidence="2" key="2">
    <citation type="submission" date="2011-02" db="EMBL/GenBank/DDBJ databases">
        <authorList>
            <person name="MacLean D."/>
        </authorList>
    </citation>
    <scope>NUCLEOTIDE SEQUENCE</scope>
</reference>
<evidence type="ECO:0000256" key="1">
    <source>
        <dbReference type="SAM" id="MobiDB-lite"/>
    </source>
</evidence>
<dbReference type="EMBL" id="FR824050">
    <property type="protein sequence ID" value="CCA14724.1"/>
    <property type="molecule type" value="Genomic_DNA"/>
</dbReference>
<gene>
    <name evidence="2" type="primary">AlNc14C5G780</name>
    <name evidence="2" type="ORF">ALNC14_008670</name>
</gene>
<dbReference type="HOGENOM" id="CLU_2188872_0_0_1"/>
<dbReference type="AlphaFoldDB" id="F0W100"/>
<accession>F0W100</accession>
<organism evidence="2">
    <name type="scientific">Albugo laibachii Nc14</name>
    <dbReference type="NCBI Taxonomy" id="890382"/>
    <lineage>
        <taxon>Eukaryota</taxon>
        <taxon>Sar</taxon>
        <taxon>Stramenopiles</taxon>
        <taxon>Oomycota</taxon>
        <taxon>Peronosporomycetes</taxon>
        <taxon>Albuginales</taxon>
        <taxon>Albuginaceae</taxon>
        <taxon>Albugo</taxon>
    </lineage>
</organism>
<feature type="region of interest" description="Disordered" evidence="1">
    <location>
        <begin position="1"/>
        <end position="23"/>
    </location>
</feature>
<sequence>MDNIHCSPEKDTAQGDESIVKDGAWSPERAPISVLLNFLQAIQENDVTNAEICALKIIAVEPNNELVPELLSALKQHQALMSVQQSDDEASTSDECADAADSQSNEDSD</sequence>
<feature type="region of interest" description="Disordered" evidence="1">
    <location>
        <begin position="80"/>
        <end position="109"/>
    </location>
</feature>
<name>F0W100_9STRA</name>
<feature type="compositionally biased region" description="Acidic residues" evidence="1">
    <location>
        <begin position="86"/>
        <end position="109"/>
    </location>
</feature>